<keyword evidence="1" id="KW-0472">Membrane</keyword>
<organism evidence="2">
    <name type="scientific">Macaca fascicularis</name>
    <name type="common">Crab-eating macaque</name>
    <name type="synonym">Cynomolgus monkey</name>
    <dbReference type="NCBI Taxonomy" id="9541"/>
    <lineage>
        <taxon>Eukaryota</taxon>
        <taxon>Metazoa</taxon>
        <taxon>Chordata</taxon>
        <taxon>Craniata</taxon>
        <taxon>Vertebrata</taxon>
        <taxon>Euteleostomi</taxon>
        <taxon>Mammalia</taxon>
        <taxon>Eutheria</taxon>
        <taxon>Euarchontoglires</taxon>
        <taxon>Primates</taxon>
        <taxon>Haplorrhini</taxon>
        <taxon>Catarrhini</taxon>
        <taxon>Cercopithecidae</taxon>
        <taxon>Cercopithecinae</taxon>
        <taxon>Macaca</taxon>
    </lineage>
</organism>
<keyword evidence="1" id="KW-1133">Transmembrane helix</keyword>
<evidence type="ECO:0000313" key="2">
    <source>
        <dbReference type="EMBL" id="BAE90773.1"/>
    </source>
</evidence>
<protein>
    <submittedName>
        <fullName evidence="2">Macaca fascicularis brain cDNA, clone: QflA-23853</fullName>
    </submittedName>
</protein>
<sequence>MNTKHLPQGLIGCCCYYCYSYKTWFQNYTLWVLFPTVLLSLPYYLGRPYLAVQSLYIPYSSFFGNTFKIIKNT</sequence>
<reference evidence="2" key="1">
    <citation type="journal article" date="2007" name="PLoS Biol.">
        <title>Rate of evolution in brain-expressed genes in humans and other primates.</title>
        <authorList>
            <person name="Wang H.-Y."/>
            <person name="Chien H.-C."/>
            <person name="Osada N."/>
            <person name="Hashimoto K."/>
            <person name="Sugano S."/>
            <person name="Gojobori T."/>
            <person name="Chou C.-K."/>
            <person name="Tsai S.-F."/>
            <person name="Wu C.-I."/>
            <person name="Shen C.-K.J."/>
        </authorList>
    </citation>
    <scope>NUCLEOTIDE SEQUENCE</scope>
</reference>
<proteinExistence type="evidence at transcript level"/>
<accession>I7GMW0</accession>
<dbReference type="AlphaFoldDB" id="I7GMW0"/>
<dbReference type="EMBL" id="AB173711">
    <property type="protein sequence ID" value="BAE90773.1"/>
    <property type="molecule type" value="mRNA"/>
</dbReference>
<feature type="transmembrane region" description="Helical" evidence="1">
    <location>
        <begin position="28"/>
        <end position="45"/>
    </location>
</feature>
<evidence type="ECO:0000256" key="1">
    <source>
        <dbReference type="SAM" id="Phobius"/>
    </source>
</evidence>
<keyword evidence="1" id="KW-0812">Transmembrane</keyword>
<name>I7GMW0_MACFA</name>